<dbReference type="Proteomes" id="UP001597601">
    <property type="component" value="Unassembled WGS sequence"/>
</dbReference>
<proteinExistence type="predicted"/>
<reference evidence="2" key="1">
    <citation type="journal article" date="2019" name="Int. J. Syst. Evol. Microbiol.">
        <title>The Global Catalogue of Microorganisms (GCM) 10K type strain sequencing project: providing services to taxonomists for standard genome sequencing and annotation.</title>
        <authorList>
            <consortium name="The Broad Institute Genomics Platform"/>
            <consortium name="The Broad Institute Genome Sequencing Center for Infectious Disease"/>
            <person name="Wu L."/>
            <person name="Ma J."/>
        </authorList>
    </citation>
    <scope>NUCLEOTIDE SEQUENCE [LARGE SCALE GENOMIC DNA]</scope>
    <source>
        <strain evidence="2">KCTC 52232</strain>
    </source>
</reference>
<dbReference type="RefSeq" id="WP_377128498.1">
    <property type="nucleotide sequence ID" value="NZ_JBHUON010000016.1"/>
</dbReference>
<organism evidence="1 2">
    <name type="scientific">Mucilaginibacter antarcticus</name>
    <dbReference type="NCBI Taxonomy" id="1855725"/>
    <lineage>
        <taxon>Bacteria</taxon>
        <taxon>Pseudomonadati</taxon>
        <taxon>Bacteroidota</taxon>
        <taxon>Sphingobacteriia</taxon>
        <taxon>Sphingobacteriales</taxon>
        <taxon>Sphingobacteriaceae</taxon>
        <taxon>Mucilaginibacter</taxon>
    </lineage>
</organism>
<evidence type="ECO:0000313" key="2">
    <source>
        <dbReference type="Proteomes" id="UP001597601"/>
    </source>
</evidence>
<keyword evidence="2" id="KW-1185">Reference proteome</keyword>
<evidence type="ECO:0000313" key="1">
    <source>
        <dbReference type="EMBL" id="MFD2865697.1"/>
    </source>
</evidence>
<accession>A0ABW5XTI7</accession>
<name>A0ABW5XTI7_9SPHI</name>
<sequence>MAVLKINYPPVNYHHVIIGKMPLSAFLSDVLNIGTSVQIIEHLAKYHSQNGDTCQIDAFEISAADLHNDKKSGTVAISYLVKYHYGCADITRQAKGHETWRFEIDAEHNTLLLFMPEYEVRSTHDEF</sequence>
<gene>
    <name evidence="1" type="ORF">ACFSYC_13440</name>
</gene>
<protein>
    <submittedName>
        <fullName evidence="1">Uncharacterized protein</fullName>
    </submittedName>
</protein>
<comment type="caution">
    <text evidence="1">The sequence shown here is derived from an EMBL/GenBank/DDBJ whole genome shotgun (WGS) entry which is preliminary data.</text>
</comment>
<dbReference type="EMBL" id="JBHUON010000016">
    <property type="protein sequence ID" value="MFD2865697.1"/>
    <property type="molecule type" value="Genomic_DNA"/>
</dbReference>